<dbReference type="PROSITE" id="PS00622">
    <property type="entry name" value="HTH_LUXR_1"/>
    <property type="match status" value="1"/>
</dbReference>
<organism evidence="4 5">
    <name type="scientific">Streptomyces hokutonensis</name>
    <dbReference type="NCBI Taxonomy" id="1306990"/>
    <lineage>
        <taxon>Bacteria</taxon>
        <taxon>Bacillati</taxon>
        <taxon>Actinomycetota</taxon>
        <taxon>Actinomycetes</taxon>
        <taxon>Kitasatosporales</taxon>
        <taxon>Streptomycetaceae</taxon>
        <taxon>Streptomyces</taxon>
    </lineage>
</organism>
<reference evidence="4 5" key="1">
    <citation type="submission" date="2024-10" db="EMBL/GenBank/DDBJ databases">
        <title>The Natural Products Discovery Center: Release of the First 8490 Sequenced Strains for Exploring Actinobacteria Biosynthetic Diversity.</title>
        <authorList>
            <person name="Kalkreuter E."/>
            <person name="Kautsar S.A."/>
            <person name="Yang D."/>
            <person name="Bader C.D."/>
            <person name="Teijaro C.N."/>
            <person name="Fluegel L."/>
            <person name="Davis C.M."/>
            <person name="Simpson J.R."/>
            <person name="Lauterbach L."/>
            <person name="Steele A.D."/>
            <person name="Gui C."/>
            <person name="Meng S."/>
            <person name="Li G."/>
            <person name="Viehrig K."/>
            <person name="Ye F."/>
            <person name="Su P."/>
            <person name="Kiefer A.F."/>
            <person name="Nichols A."/>
            <person name="Cepeda A.J."/>
            <person name="Yan W."/>
            <person name="Fan B."/>
            <person name="Jiang Y."/>
            <person name="Adhikari A."/>
            <person name="Zheng C.-J."/>
            <person name="Schuster L."/>
            <person name="Cowan T.M."/>
            <person name="Smanski M.J."/>
            <person name="Chevrette M.G."/>
            <person name="De Carvalho L.P.S."/>
            <person name="Shen B."/>
        </authorList>
    </citation>
    <scope>NUCLEOTIDE SEQUENCE [LARGE SCALE GENOMIC DNA]</scope>
    <source>
        <strain evidence="4 5">NPDC006488</strain>
    </source>
</reference>
<dbReference type="RefSeq" id="WP_388114888.1">
    <property type="nucleotide sequence ID" value="NZ_JBIAHM010000024.1"/>
</dbReference>
<dbReference type="SUPFAM" id="SSF46894">
    <property type="entry name" value="C-terminal effector domain of the bipartite response regulators"/>
    <property type="match status" value="1"/>
</dbReference>
<dbReference type="CDD" id="cd06170">
    <property type="entry name" value="LuxR_C_like"/>
    <property type="match status" value="1"/>
</dbReference>
<dbReference type="SMART" id="SM00421">
    <property type="entry name" value="HTH_LUXR"/>
    <property type="match status" value="1"/>
</dbReference>
<dbReference type="Pfam" id="PF13191">
    <property type="entry name" value="AAA_16"/>
    <property type="match status" value="1"/>
</dbReference>
<gene>
    <name evidence="4" type="ORF">ACFYNQ_47620</name>
</gene>
<evidence type="ECO:0000259" key="3">
    <source>
        <dbReference type="PROSITE" id="PS50043"/>
    </source>
</evidence>
<keyword evidence="5" id="KW-1185">Reference proteome</keyword>
<dbReference type="Gene3D" id="1.10.10.10">
    <property type="entry name" value="Winged helix-like DNA-binding domain superfamily/Winged helix DNA-binding domain"/>
    <property type="match status" value="1"/>
</dbReference>
<dbReference type="PANTHER" id="PTHR16305">
    <property type="entry name" value="TESTICULAR SOLUBLE ADENYLYL CYCLASE"/>
    <property type="match status" value="1"/>
</dbReference>
<protein>
    <submittedName>
        <fullName evidence="4">AAA family ATPase</fullName>
    </submittedName>
</protein>
<dbReference type="Proteomes" id="UP001601303">
    <property type="component" value="Unassembled WGS sequence"/>
</dbReference>
<dbReference type="PRINTS" id="PR00038">
    <property type="entry name" value="HTHLUXR"/>
</dbReference>
<dbReference type="SUPFAM" id="SSF52540">
    <property type="entry name" value="P-loop containing nucleoside triphosphate hydrolases"/>
    <property type="match status" value="1"/>
</dbReference>
<dbReference type="InterPro" id="IPR027417">
    <property type="entry name" value="P-loop_NTPase"/>
</dbReference>
<evidence type="ECO:0000313" key="5">
    <source>
        <dbReference type="Proteomes" id="UP001601303"/>
    </source>
</evidence>
<dbReference type="EMBL" id="JBIAHM010000024">
    <property type="protein sequence ID" value="MFE9606193.1"/>
    <property type="molecule type" value="Genomic_DNA"/>
</dbReference>
<dbReference type="InterPro" id="IPR041664">
    <property type="entry name" value="AAA_16"/>
</dbReference>
<dbReference type="InterPro" id="IPR000792">
    <property type="entry name" value="Tscrpt_reg_LuxR_C"/>
</dbReference>
<proteinExistence type="predicted"/>
<dbReference type="PANTHER" id="PTHR16305:SF35">
    <property type="entry name" value="TRANSCRIPTIONAL ACTIVATOR DOMAIN"/>
    <property type="match status" value="1"/>
</dbReference>
<feature type="domain" description="HTH luxR-type" evidence="3">
    <location>
        <begin position="907"/>
        <end position="971"/>
    </location>
</feature>
<evidence type="ECO:0000256" key="1">
    <source>
        <dbReference type="ARBA" id="ARBA00022741"/>
    </source>
</evidence>
<sequence length="971" mass="103225">MTSRPGADLVGRTVELELLDSLLAGREGACRGLLLRGDPGAGKTALLDATAARAGDLGTRVLRASGVEFEREMNFSALHQMLYPLRRHTGRLAGHHRDIVDRIFGLAPGPPPDPLAASTAVLALLGEVAVEGPLLMIADDVPWLDLASATALGFVVRRMSDHPIAFLATLRTGVRGICGQLALPVREIGPLTEGEAAELLDARWPGLRPSVRRRILAEAAGNPLALRELPGALTGTQRSGQVPLPARLPLSGRLEAAFASAVEALPAPTRTALLMAALDTGLDPTVIRRAAQAAWEDSADIDVAAPAATGGAVRGSEGVGALDPVTLSNAAQATECPSGGDVLGPARDAGLLQVDVGHLSFRHPLSRAVIVHLASPGERRRAHRALAAALTDVPERRAWHLAESATGPDEAVARALDEAALSAWRRGAEPGGPGEAGGAEARRVAASVAVSALMRAGELSPHPGDRSRRLVEAAYLATFTGQLDDVPRLLADAGQAPDAPTGLVFAATAHLLTNEEGDVDAAYRLLARAVEDDTVTATNGDWDHHGILYALLLVSLYTLRPEPWHLLKAALTRCEPTAATPIRLCYDAYVGPTHAPDALRKGLADAFAALPADAAPWELIPLAFAAVATDALSDHRYLVLRMIERERDGGAIAMVVPALLLLCHDSYVHGRWDEAENLAQQGLDLAAAHGYHFWERQIRVLLASGAGLRGDAELARTRSEETTTWAAPRGIEVTEAYARSARRLAAMGEGDYEEAHVQAGRIEPPGAPVFGVPRRWTVLDLVETAVRTGRADEARDHVAAARRASVHRISPRTALICAGAEAVAADETEAGPLFEAALSLPHAARWPWEHARVQLAYGQWLRRTRDHRARRYLSAALETFDRIGARAMAQRARNELRATGVATTTGPVAPAAPLTVQERQIAELAAVGLTNRQIGERLFLSHRTVGSHLHRLYPKLGITSRAALRAALETM</sequence>
<evidence type="ECO:0000256" key="2">
    <source>
        <dbReference type="ARBA" id="ARBA00022840"/>
    </source>
</evidence>
<dbReference type="InterPro" id="IPR036388">
    <property type="entry name" value="WH-like_DNA-bd_sf"/>
</dbReference>
<dbReference type="PROSITE" id="PS50043">
    <property type="entry name" value="HTH_LUXR_2"/>
    <property type="match status" value="1"/>
</dbReference>
<dbReference type="InterPro" id="IPR016032">
    <property type="entry name" value="Sig_transdc_resp-reg_C-effctor"/>
</dbReference>
<dbReference type="Pfam" id="PF00196">
    <property type="entry name" value="GerE"/>
    <property type="match status" value="1"/>
</dbReference>
<comment type="caution">
    <text evidence="4">The sequence shown here is derived from an EMBL/GenBank/DDBJ whole genome shotgun (WGS) entry which is preliminary data.</text>
</comment>
<keyword evidence="2" id="KW-0067">ATP-binding</keyword>
<name>A0ABW6MKV5_9ACTN</name>
<keyword evidence="1" id="KW-0547">Nucleotide-binding</keyword>
<evidence type="ECO:0000313" key="4">
    <source>
        <dbReference type="EMBL" id="MFE9606193.1"/>
    </source>
</evidence>
<accession>A0ABW6MKV5</accession>